<dbReference type="Pfam" id="PF02588">
    <property type="entry name" value="YitT_membrane"/>
    <property type="match status" value="1"/>
</dbReference>
<dbReference type="Gene3D" id="3.30.70.120">
    <property type="match status" value="1"/>
</dbReference>
<dbReference type="CDD" id="cd16380">
    <property type="entry name" value="YitT_C"/>
    <property type="match status" value="1"/>
</dbReference>
<dbReference type="InterPro" id="IPR051461">
    <property type="entry name" value="UPF0750_membrane"/>
</dbReference>
<evidence type="ECO:0000313" key="9">
    <source>
        <dbReference type="Proteomes" id="UP000297014"/>
    </source>
</evidence>
<comment type="caution">
    <text evidence="8">The sequence shown here is derived from an EMBL/GenBank/DDBJ whole genome shotgun (WGS) entry which is preliminary data.</text>
</comment>
<feature type="transmembrane region" description="Helical" evidence="6">
    <location>
        <begin position="78"/>
        <end position="99"/>
    </location>
</feature>
<feature type="transmembrane region" description="Helical" evidence="6">
    <location>
        <begin position="12"/>
        <end position="31"/>
    </location>
</feature>
<evidence type="ECO:0000256" key="6">
    <source>
        <dbReference type="SAM" id="Phobius"/>
    </source>
</evidence>
<dbReference type="GO" id="GO:0005886">
    <property type="term" value="C:plasma membrane"/>
    <property type="evidence" value="ECO:0007669"/>
    <property type="project" value="UniProtKB-SubCell"/>
</dbReference>
<evidence type="ECO:0000259" key="7">
    <source>
        <dbReference type="Pfam" id="PF10035"/>
    </source>
</evidence>
<proteinExistence type="predicted"/>
<dbReference type="InterPro" id="IPR003740">
    <property type="entry name" value="YitT"/>
</dbReference>
<reference evidence="8 9" key="1">
    <citation type="submission" date="2014-01" db="EMBL/GenBank/DDBJ databases">
        <title>Draft genome sequencing of Bacillus alcalophilus CGMCC 1.3604.</title>
        <authorList>
            <person name="Yang J."/>
            <person name="Diao L."/>
            <person name="Yang S."/>
        </authorList>
    </citation>
    <scope>NUCLEOTIDE SEQUENCE [LARGE SCALE GENOMIC DNA]</scope>
    <source>
        <strain evidence="8 9">CGMCC 1.3604</strain>
    </source>
</reference>
<dbReference type="Proteomes" id="UP000297014">
    <property type="component" value="Unassembled WGS sequence"/>
</dbReference>
<sequence>MKMSIVREAQKVIVVILGALFIAISLNFFLIPANVFASGFTGVSQLIATVIPLSTGIILFLLNIPVAIIGWLKVGKSFTIYSFLNVVCTTLFLEIIPIVQFSPDIILNAVFGGVITAVGAGITLKVGASSGGLDIIALLLSRHSDRPIGIYFFLLNGIIVVMSGLLFDPEKALYTLVTLYVTSRVIDAIHTRHVKLTAFIVTKNPDLVRSEIHNHFTRGITRVPAKGGFTSEDREVLMIVLTRYELYDLKEVLRQADPDAFTNIIETAEVFGLFRKD</sequence>
<keyword evidence="4 6" id="KW-1133">Transmembrane helix</keyword>
<dbReference type="PANTHER" id="PTHR33545">
    <property type="entry name" value="UPF0750 MEMBRANE PROTEIN YITT-RELATED"/>
    <property type="match status" value="1"/>
</dbReference>
<evidence type="ECO:0000256" key="1">
    <source>
        <dbReference type="ARBA" id="ARBA00004651"/>
    </source>
</evidence>
<evidence type="ECO:0000256" key="4">
    <source>
        <dbReference type="ARBA" id="ARBA00022989"/>
    </source>
</evidence>
<name>A0A4S4JTH1_ALKAL</name>
<dbReference type="PANTHER" id="PTHR33545:SF5">
    <property type="entry name" value="UPF0750 MEMBRANE PROTEIN YITT"/>
    <property type="match status" value="1"/>
</dbReference>
<keyword evidence="5 6" id="KW-0472">Membrane</keyword>
<evidence type="ECO:0000313" key="8">
    <source>
        <dbReference type="EMBL" id="THG88364.1"/>
    </source>
</evidence>
<keyword evidence="3 6" id="KW-0812">Transmembrane</keyword>
<dbReference type="AlphaFoldDB" id="A0A4S4JTH1"/>
<organism evidence="8 9">
    <name type="scientific">Alkalihalobacillus alcalophilus ATCC 27647 = CGMCC 1.3604</name>
    <dbReference type="NCBI Taxonomy" id="1218173"/>
    <lineage>
        <taxon>Bacteria</taxon>
        <taxon>Bacillati</taxon>
        <taxon>Bacillota</taxon>
        <taxon>Bacilli</taxon>
        <taxon>Bacillales</taxon>
        <taxon>Bacillaceae</taxon>
        <taxon>Alkalihalobacillus</taxon>
    </lineage>
</organism>
<accession>A0A4S4JTH1</accession>
<dbReference type="InterPro" id="IPR015867">
    <property type="entry name" value="N-reg_PII/ATP_PRibTrfase_C"/>
</dbReference>
<gene>
    <name evidence="8" type="ORF">AJ85_06190</name>
</gene>
<evidence type="ECO:0000256" key="5">
    <source>
        <dbReference type="ARBA" id="ARBA00023136"/>
    </source>
</evidence>
<dbReference type="Pfam" id="PF10035">
    <property type="entry name" value="DUF2179"/>
    <property type="match status" value="1"/>
</dbReference>
<keyword evidence="2" id="KW-1003">Cell membrane</keyword>
<comment type="subcellular location">
    <subcellularLocation>
        <location evidence="1">Cell membrane</location>
        <topology evidence="1">Multi-pass membrane protein</topology>
    </subcellularLocation>
</comment>
<feature type="transmembrane region" description="Helical" evidence="6">
    <location>
        <begin position="105"/>
        <end position="127"/>
    </location>
</feature>
<feature type="transmembrane region" description="Helical" evidence="6">
    <location>
        <begin position="43"/>
        <end position="71"/>
    </location>
</feature>
<feature type="domain" description="DUF2179" evidence="7">
    <location>
        <begin position="218"/>
        <end position="272"/>
    </location>
</feature>
<evidence type="ECO:0000256" key="3">
    <source>
        <dbReference type="ARBA" id="ARBA00022692"/>
    </source>
</evidence>
<dbReference type="InterPro" id="IPR019264">
    <property type="entry name" value="DUF2179"/>
</dbReference>
<feature type="transmembrane region" description="Helical" evidence="6">
    <location>
        <begin position="148"/>
        <end position="167"/>
    </location>
</feature>
<protein>
    <submittedName>
        <fullName evidence="8">Membrane protein</fullName>
    </submittedName>
</protein>
<dbReference type="EMBL" id="JALP01000395">
    <property type="protein sequence ID" value="THG88364.1"/>
    <property type="molecule type" value="Genomic_DNA"/>
</dbReference>
<evidence type="ECO:0000256" key="2">
    <source>
        <dbReference type="ARBA" id="ARBA00022475"/>
    </source>
</evidence>
<dbReference type="PIRSF" id="PIRSF006483">
    <property type="entry name" value="Membrane_protein_YitT"/>
    <property type="match status" value="1"/>
</dbReference>